<evidence type="ECO:0000259" key="7">
    <source>
        <dbReference type="PROSITE" id="PS51007"/>
    </source>
</evidence>
<evidence type="ECO:0000256" key="4">
    <source>
        <dbReference type="ARBA" id="ARBA00022737"/>
    </source>
</evidence>
<sequence length="684" mass="73517">VHFKHAILLAIAAWLGDAPLAQAQEKITYQDHVSPLFESACNSCHNADKAKGGLDLSSYPNMLKGGSSGGAVEPGNPDGSLLYKLVSHQEEPFMPHKKDKLADAQVALVAKWITGGLLETKSSTAKKKKKAAFDLGFVAVTEGKPEGPLPMPEHLLLEPFVSTDRAGGTPALASNPWAPIVAVAGQKQALLYHTGTLELLGVLPFERGFIESLTFSRNGRLLIAGGGRGGKAGGMVAWDVKTGRQRMALGKEYDTVLAADMMADLTTVALGGPGKRIKMFELPTGEPLYNIKKHSDWVMAVSFSPDTVLLATGDRNGGLHVWESFTGNLFYTLNGHRDDITRLSWRLDSNVLASASEDGTVRLWEMINGKQVKSWTAHGGGTLSVQFNHNGDLVTVGRDKQVKIWDQNGKQKRAIKGFKSIPLEAVFTHDSKRVIVGEWNGSVTVWDAANGKPLGELSANPPTLAKRLDASRRLAKATKADWQKAGETHGQAKAKLTAAGAKLEKQHTAAKDSSAEKQQAEKQLATARAALSQTQTQLTSAKDRVAERNEVQTKLLGEQDTNTAALAKATIQLPGLNEQVGFLTQQLASLRDVQKQTDEKAKQAGATAELKAAAEKASAATQAMKAALKASRAQHDNALAKTKSLPETIAAVQKKIEKIAAEIILTQETQKTAQQQFEERNSQI</sequence>
<protein>
    <recommendedName>
        <fullName evidence="7">Cytochrome c domain-containing protein</fullName>
    </recommendedName>
</protein>
<evidence type="ECO:0000313" key="8">
    <source>
        <dbReference type="EMBL" id="SVA87840.1"/>
    </source>
</evidence>
<dbReference type="EMBL" id="UINC01021069">
    <property type="protein sequence ID" value="SVA87840.1"/>
    <property type="molecule type" value="Genomic_DNA"/>
</dbReference>
<dbReference type="PROSITE" id="PS50082">
    <property type="entry name" value="WD_REPEATS_2"/>
    <property type="match status" value="3"/>
</dbReference>
<keyword evidence="1" id="KW-0853">WD repeat</keyword>
<dbReference type="CDD" id="cd00200">
    <property type="entry name" value="WD40"/>
    <property type="match status" value="1"/>
</dbReference>
<dbReference type="GO" id="GO:0046872">
    <property type="term" value="F:metal ion binding"/>
    <property type="evidence" value="ECO:0007669"/>
    <property type="project" value="UniProtKB-KW"/>
</dbReference>
<dbReference type="PROSITE" id="PS50294">
    <property type="entry name" value="WD_REPEATS_REGION"/>
    <property type="match status" value="2"/>
</dbReference>
<dbReference type="InterPro" id="IPR050505">
    <property type="entry name" value="WDR55/POC1"/>
</dbReference>
<evidence type="ECO:0000256" key="3">
    <source>
        <dbReference type="ARBA" id="ARBA00022723"/>
    </source>
</evidence>
<dbReference type="InterPro" id="IPR011047">
    <property type="entry name" value="Quinoprotein_ADH-like_sf"/>
</dbReference>
<feature type="non-terminal residue" evidence="8">
    <location>
        <position position="1"/>
    </location>
</feature>
<feature type="non-terminal residue" evidence="8">
    <location>
        <position position="684"/>
    </location>
</feature>
<dbReference type="Pfam" id="PF00400">
    <property type="entry name" value="WD40"/>
    <property type="match status" value="3"/>
</dbReference>
<dbReference type="GO" id="GO:0020037">
    <property type="term" value="F:heme binding"/>
    <property type="evidence" value="ECO:0007669"/>
    <property type="project" value="InterPro"/>
</dbReference>
<dbReference type="InterPro" id="IPR019775">
    <property type="entry name" value="WD40_repeat_CS"/>
</dbReference>
<dbReference type="InterPro" id="IPR011429">
    <property type="entry name" value="Cyt_c_Planctomycete-type"/>
</dbReference>
<accession>A0A381ZF33</accession>
<reference evidence="8" key="1">
    <citation type="submission" date="2018-05" db="EMBL/GenBank/DDBJ databases">
        <authorList>
            <person name="Lanie J.A."/>
            <person name="Ng W.-L."/>
            <person name="Kazmierczak K.M."/>
            <person name="Andrzejewski T.M."/>
            <person name="Davidsen T.M."/>
            <person name="Wayne K.J."/>
            <person name="Tettelin H."/>
            <person name="Glass J.I."/>
            <person name="Rusch D."/>
            <person name="Podicherti R."/>
            <person name="Tsui H.-C.T."/>
            <person name="Winkler M.E."/>
        </authorList>
    </citation>
    <scope>NUCLEOTIDE SEQUENCE</scope>
</reference>
<dbReference type="SUPFAM" id="SSF46626">
    <property type="entry name" value="Cytochrome c"/>
    <property type="match status" value="1"/>
</dbReference>
<keyword evidence="2" id="KW-0349">Heme</keyword>
<dbReference type="AlphaFoldDB" id="A0A381ZF33"/>
<feature type="domain" description="Cytochrome c" evidence="7">
    <location>
        <begin position="28"/>
        <end position="117"/>
    </location>
</feature>
<name>A0A381ZF33_9ZZZZ</name>
<feature type="region of interest" description="Disordered" evidence="6">
    <location>
        <begin position="499"/>
        <end position="545"/>
    </location>
</feature>
<keyword evidence="3" id="KW-0479">Metal-binding</keyword>
<evidence type="ECO:0000256" key="2">
    <source>
        <dbReference type="ARBA" id="ARBA00022617"/>
    </source>
</evidence>
<dbReference type="InterPro" id="IPR036909">
    <property type="entry name" value="Cyt_c-like_dom_sf"/>
</dbReference>
<dbReference type="GO" id="GO:0009055">
    <property type="term" value="F:electron transfer activity"/>
    <property type="evidence" value="ECO:0007669"/>
    <property type="project" value="InterPro"/>
</dbReference>
<evidence type="ECO:0000256" key="1">
    <source>
        <dbReference type="ARBA" id="ARBA00022574"/>
    </source>
</evidence>
<gene>
    <name evidence="8" type="ORF">METZ01_LOCUS140694</name>
</gene>
<dbReference type="InterPro" id="IPR009056">
    <property type="entry name" value="Cyt_c-like_dom"/>
</dbReference>
<dbReference type="PROSITE" id="PS51007">
    <property type="entry name" value="CYTC"/>
    <property type="match status" value="1"/>
</dbReference>
<evidence type="ECO:0000256" key="5">
    <source>
        <dbReference type="ARBA" id="ARBA00023004"/>
    </source>
</evidence>
<keyword evidence="5" id="KW-0408">Iron</keyword>
<feature type="compositionally biased region" description="Basic and acidic residues" evidence="6">
    <location>
        <begin position="502"/>
        <end position="520"/>
    </location>
</feature>
<organism evidence="8">
    <name type="scientific">marine metagenome</name>
    <dbReference type="NCBI Taxonomy" id="408172"/>
    <lineage>
        <taxon>unclassified sequences</taxon>
        <taxon>metagenomes</taxon>
        <taxon>ecological metagenomes</taxon>
    </lineage>
</organism>
<dbReference type="PANTHER" id="PTHR44019:SF8">
    <property type="entry name" value="POC1 CENTRIOLAR PROTEIN HOMOLOG"/>
    <property type="match status" value="1"/>
</dbReference>
<dbReference type="Pfam" id="PF07635">
    <property type="entry name" value="PSCyt1"/>
    <property type="match status" value="1"/>
</dbReference>
<dbReference type="PANTHER" id="PTHR44019">
    <property type="entry name" value="WD REPEAT-CONTAINING PROTEIN 55"/>
    <property type="match status" value="1"/>
</dbReference>
<evidence type="ECO:0000256" key="6">
    <source>
        <dbReference type="SAM" id="MobiDB-lite"/>
    </source>
</evidence>
<dbReference type="PROSITE" id="PS00678">
    <property type="entry name" value="WD_REPEATS_1"/>
    <property type="match status" value="1"/>
</dbReference>
<keyword evidence="4" id="KW-0677">Repeat</keyword>
<feature type="compositionally biased region" description="Polar residues" evidence="6">
    <location>
        <begin position="531"/>
        <end position="540"/>
    </location>
</feature>
<dbReference type="SMART" id="SM00320">
    <property type="entry name" value="WD40"/>
    <property type="match status" value="6"/>
</dbReference>
<dbReference type="SUPFAM" id="SSF50998">
    <property type="entry name" value="Quinoprotein alcohol dehydrogenase-like"/>
    <property type="match status" value="1"/>
</dbReference>
<dbReference type="Gene3D" id="2.130.10.10">
    <property type="entry name" value="YVTN repeat-like/Quinoprotein amine dehydrogenase"/>
    <property type="match status" value="2"/>
</dbReference>
<dbReference type="InterPro" id="IPR015943">
    <property type="entry name" value="WD40/YVTN_repeat-like_dom_sf"/>
</dbReference>
<dbReference type="InterPro" id="IPR001680">
    <property type="entry name" value="WD40_rpt"/>
</dbReference>
<proteinExistence type="predicted"/>